<dbReference type="InterPro" id="IPR000242">
    <property type="entry name" value="PTP_cat"/>
</dbReference>
<dbReference type="PANTHER" id="PTHR23339">
    <property type="entry name" value="TYROSINE SPECIFIC PROTEIN PHOSPHATASE AND DUAL SPECIFICITY PROTEIN PHOSPHATASE"/>
    <property type="match status" value="1"/>
</dbReference>
<comment type="caution">
    <text evidence="2">The sequence shown here is derived from an EMBL/GenBank/DDBJ whole genome shotgun (WGS) entry which is preliminary data.</text>
</comment>
<sequence length="150" mass="16261">MSLWSATDDRVLTLPSGRLVRGRGLQAHPEMTPDPDFGVYLLHAPVEGATWQHRWVDWPDFGVPTDPEDADLALAEAWRRAADERVEVACMGGLGRTGTALACLTILDGLPAADAIAYVRAHYEHGAIETPGQAAYVADFAARHQQPHPA</sequence>
<dbReference type="InterPro" id="IPR050561">
    <property type="entry name" value="PTP"/>
</dbReference>
<organism evidence="2 3">
    <name type="scientific">Flexivirga oryzae</name>
    <dbReference type="NCBI Taxonomy" id="1794944"/>
    <lineage>
        <taxon>Bacteria</taxon>
        <taxon>Bacillati</taxon>
        <taxon>Actinomycetota</taxon>
        <taxon>Actinomycetes</taxon>
        <taxon>Micrococcales</taxon>
        <taxon>Dermacoccaceae</taxon>
        <taxon>Flexivirga</taxon>
    </lineage>
</organism>
<protein>
    <submittedName>
        <fullName evidence="2">Protein-tyrosine phosphatase</fullName>
    </submittedName>
</protein>
<dbReference type="AlphaFoldDB" id="A0A839MZ85"/>
<dbReference type="SMART" id="SM00404">
    <property type="entry name" value="PTPc_motif"/>
    <property type="match status" value="1"/>
</dbReference>
<evidence type="ECO:0000313" key="2">
    <source>
        <dbReference type="EMBL" id="MBB2890728.1"/>
    </source>
</evidence>
<dbReference type="Gene3D" id="3.90.190.10">
    <property type="entry name" value="Protein tyrosine phosphatase superfamily"/>
    <property type="match status" value="1"/>
</dbReference>
<dbReference type="RefSeq" id="WP_183319030.1">
    <property type="nucleotide sequence ID" value="NZ_JACHVQ010000001.1"/>
</dbReference>
<dbReference type="InterPro" id="IPR003595">
    <property type="entry name" value="Tyr_Pase_cat"/>
</dbReference>
<gene>
    <name evidence="2" type="ORF">FHU39_000712</name>
</gene>
<evidence type="ECO:0000313" key="3">
    <source>
        <dbReference type="Proteomes" id="UP000559182"/>
    </source>
</evidence>
<proteinExistence type="predicted"/>
<dbReference type="PRINTS" id="PR00700">
    <property type="entry name" value="PRTYPHPHTASE"/>
</dbReference>
<dbReference type="InterPro" id="IPR029021">
    <property type="entry name" value="Prot-tyrosine_phosphatase-like"/>
</dbReference>
<name>A0A839MZ85_9MICO</name>
<reference evidence="2 3" key="1">
    <citation type="submission" date="2020-08" db="EMBL/GenBank/DDBJ databases">
        <title>Sequencing the genomes of 1000 actinobacteria strains.</title>
        <authorList>
            <person name="Klenk H.-P."/>
        </authorList>
    </citation>
    <scope>NUCLEOTIDE SEQUENCE [LARGE SCALE GENOMIC DNA]</scope>
    <source>
        <strain evidence="2 3">DSM 105369</strain>
    </source>
</reference>
<evidence type="ECO:0000259" key="1">
    <source>
        <dbReference type="SMART" id="SM00404"/>
    </source>
</evidence>
<dbReference type="SUPFAM" id="SSF52799">
    <property type="entry name" value="(Phosphotyrosine protein) phosphatases II"/>
    <property type="match status" value="1"/>
</dbReference>
<dbReference type="GO" id="GO:0004725">
    <property type="term" value="F:protein tyrosine phosphatase activity"/>
    <property type="evidence" value="ECO:0007669"/>
    <property type="project" value="InterPro"/>
</dbReference>
<dbReference type="Pfam" id="PF00102">
    <property type="entry name" value="Y_phosphatase"/>
    <property type="match status" value="1"/>
</dbReference>
<accession>A0A839MZ85</accession>
<keyword evidence="3" id="KW-1185">Reference proteome</keyword>
<dbReference type="Proteomes" id="UP000559182">
    <property type="component" value="Unassembled WGS sequence"/>
</dbReference>
<feature type="domain" description="Protein-tyrosine phosphatase catalytic" evidence="1">
    <location>
        <begin position="49"/>
        <end position="143"/>
    </location>
</feature>
<dbReference type="EMBL" id="JACHVQ010000001">
    <property type="protein sequence ID" value="MBB2890728.1"/>
    <property type="molecule type" value="Genomic_DNA"/>
</dbReference>